<evidence type="ECO:0000313" key="3">
    <source>
        <dbReference type="Proteomes" id="UP000324222"/>
    </source>
</evidence>
<reference evidence="2 3" key="1">
    <citation type="submission" date="2019-05" db="EMBL/GenBank/DDBJ databases">
        <title>Another draft genome of Portunus trituberculatus and its Hox gene families provides insights of decapod evolution.</title>
        <authorList>
            <person name="Jeong J.-H."/>
            <person name="Song I."/>
            <person name="Kim S."/>
            <person name="Choi T."/>
            <person name="Kim D."/>
            <person name="Ryu S."/>
            <person name="Kim W."/>
        </authorList>
    </citation>
    <scope>NUCLEOTIDE SEQUENCE [LARGE SCALE GENOMIC DNA]</scope>
    <source>
        <tissue evidence="2">Muscle</tissue>
    </source>
</reference>
<feature type="region of interest" description="Disordered" evidence="1">
    <location>
        <begin position="25"/>
        <end position="51"/>
    </location>
</feature>
<keyword evidence="3" id="KW-1185">Reference proteome</keyword>
<dbReference type="EMBL" id="VSRR010075459">
    <property type="protein sequence ID" value="MPC87752.1"/>
    <property type="molecule type" value="Genomic_DNA"/>
</dbReference>
<proteinExistence type="predicted"/>
<dbReference type="Proteomes" id="UP000324222">
    <property type="component" value="Unassembled WGS sequence"/>
</dbReference>
<sequence>MKKVVRVGCVLRRLVSGGAVRVCASSTSPLTPATGGGGDPLGYGNIPPYSR</sequence>
<evidence type="ECO:0000313" key="2">
    <source>
        <dbReference type="EMBL" id="MPC87752.1"/>
    </source>
</evidence>
<name>A0A5B7IV25_PORTR</name>
<comment type="caution">
    <text evidence="2">The sequence shown here is derived from an EMBL/GenBank/DDBJ whole genome shotgun (WGS) entry which is preliminary data.</text>
</comment>
<protein>
    <submittedName>
        <fullName evidence="2">Uncharacterized protein</fullName>
    </submittedName>
</protein>
<gene>
    <name evidence="2" type="ORF">E2C01_082625</name>
</gene>
<dbReference type="AlphaFoldDB" id="A0A5B7IV25"/>
<accession>A0A5B7IV25</accession>
<organism evidence="2 3">
    <name type="scientific">Portunus trituberculatus</name>
    <name type="common">Swimming crab</name>
    <name type="synonym">Neptunus trituberculatus</name>
    <dbReference type="NCBI Taxonomy" id="210409"/>
    <lineage>
        <taxon>Eukaryota</taxon>
        <taxon>Metazoa</taxon>
        <taxon>Ecdysozoa</taxon>
        <taxon>Arthropoda</taxon>
        <taxon>Crustacea</taxon>
        <taxon>Multicrustacea</taxon>
        <taxon>Malacostraca</taxon>
        <taxon>Eumalacostraca</taxon>
        <taxon>Eucarida</taxon>
        <taxon>Decapoda</taxon>
        <taxon>Pleocyemata</taxon>
        <taxon>Brachyura</taxon>
        <taxon>Eubrachyura</taxon>
        <taxon>Portunoidea</taxon>
        <taxon>Portunidae</taxon>
        <taxon>Portuninae</taxon>
        <taxon>Portunus</taxon>
    </lineage>
</organism>
<evidence type="ECO:0000256" key="1">
    <source>
        <dbReference type="SAM" id="MobiDB-lite"/>
    </source>
</evidence>